<evidence type="ECO:0000256" key="1">
    <source>
        <dbReference type="SAM" id="MobiDB-lite"/>
    </source>
</evidence>
<reference evidence="2 3" key="1">
    <citation type="submission" date="2023-07" db="EMBL/GenBank/DDBJ databases">
        <title>Sequencing the genomes of 1000 actinobacteria strains.</title>
        <authorList>
            <person name="Klenk H.-P."/>
        </authorList>
    </citation>
    <scope>NUCLEOTIDE SEQUENCE [LARGE SCALE GENOMIC DNA]</scope>
    <source>
        <strain evidence="2 3">DSM 44709</strain>
    </source>
</reference>
<accession>A0AAE4B108</accession>
<dbReference type="AlphaFoldDB" id="A0AAE4B108"/>
<name>A0AAE4B108_9ACTN</name>
<comment type="caution">
    <text evidence="2">The sequence shown here is derived from an EMBL/GenBank/DDBJ whole genome shotgun (WGS) entry which is preliminary data.</text>
</comment>
<protein>
    <submittedName>
        <fullName evidence="2">Uncharacterized protein</fullName>
    </submittedName>
</protein>
<dbReference type="Proteomes" id="UP001240236">
    <property type="component" value="Unassembled WGS sequence"/>
</dbReference>
<organism evidence="2 3">
    <name type="scientific">Catenuloplanes indicus</name>
    <dbReference type="NCBI Taxonomy" id="137267"/>
    <lineage>
        <taxon>Bacteria</taxon>
        <taxon>Bacillati</taxon>
        <taxon>Actinomycetota</taxon>
        <taxon>Actinomycetes</taxon>
        <taxon>Micromonosporales</taxon>
        <taxon>Micromonosporaceae</taxon>
        <taxon>Catenuloplanes</taxon>
    </lineage>
</organism>
<gene>
    <name evidence="2" type="ORF">J2S42_004082</name>
</gene>
<sequence length="50" mass="5465">MPSSPERADAAAPGAVPPARRRFRPRIPRGLGERENMTPASLFPLPYPPI</sequence>
<keyword evidence="3" id="KW-1185">Reference proteome</keyword>
<dbReference type="EMBL" id="JAUSUZ010000001">
    <property type="protein sequence ID" value="MDQ0367413.1"/>
    <property type="molecule type" value="Genomic_DNA"/>
</dbReference>
<evidence type="ECO:0000313" key="3">
    <source>
        <dbReference type="Proteomes" id="UP001240236"/>
    </source>
</evidence>
<feature type="region of interest" description="Disordered" evidence="1">
    <location>
        <begin position="1"/>
        <end position="50"/>
    </location>
</feature>
<proteinExistence type="predicted"/>
<evidence type="ECO:0000313" key="2">
    <source>
        <dbReference type="EMBL" id="MDQ0367413.1"/>
    </source>
</evidence>
<dbReference type="RefSeq" id="WP_307241433.1">
    <property type="nucleotide sequence ID" value="NZ_JAUSUZ010000001.1"/>
</dbReference>